<gene>
    <name evidence="1" type="ORF">DM02DRAFT_289088</name>
</gene>
<accession>A0A2V1EB38</accession>
<proteinExistence type="predicted"/>
<organism evidence="1 2">
    <name type="scientific">Periconia macrospinosa</name>
    <dbReference type="NCBI Taxonomy" id="97972"/>
    <lineage>
        <taxon>Eukaryota</taxon>
        <taxon>Fungi</taxon>
        <taxon>Dikarya</taxon>
        <taxon>Ascomycota</taxon>
        <taxon>Pezizomycotina</taxon>
        <taxon>Dothideomycetes</taxon>
        <taxon>Pleosporomycetidae</taxon>
        <taxon>Pleosporales</taxon>
        <taxon>Massarineae</taxon>
        <taxon>Periconiaceae</taxon>
        <taxon>Periconia</taxon>
    </lineage>
</organism>
<evidence type="ECO:0000313" key="1">
    <source>
        <dbReference type="EMBL" id="PVI07741.1"/>
    </source>
</evidence>
<keyword evidence="2" id="KW-1185">Reference proteome</keyword>
<name>A0A2V1EB38_9PLEO</name>
<dbReference type="EMBL" id="KZ805303">
    <property type="protein sequence ID" value="PVI07741.1"/>
    <property type="molecule type" value="Genomic_DNA"/>
</dbReference>
<evidence type="ECO:0000313" key="2">
    <source>
        <dbReference type="Proteomes" id="UP000244855"/>
    </source>
</evidence>
<sequence>MHLPNSSPAFTREATAKDCPDPIHCNFQQQQSMNAILLTVLYLPRASIHYSSPRAQATTRLINPKTLKCLRNYHSTNKLTPNGSTTVVNTLNSDLLMFRQHASRFHRTCNHSILQSYKACLVSSCMVTRVIDACTVSAALKSKSEYSNAHRFMIHIQKEKKKKKTNIRMSSLHAIYSTSHPGPVRKLATLCV</sequence>
<dbReference type="AlphaFoldDB" id="A0A2V1EB38"/>
<dbReference type="Proteomes" id="UP000244855">
    <property type="component" value="Unassembled WGS sequence"/>
</dbReference>
<reference evidence="1 2" key="1">
    <citation type="journal article" date="2018" name="Sci. Rep.">
        <title>Comparative genomics provides insights into the lifestyle and reveals functional heterogeneity of dark septate endophytic fungi.</title>
        <authorList>
            <person name="Knapp D.G."/>
            <person name="Nemeth J.B."/>
            <person name="Barry K."/>
            <person name="Hainaut M."/>
            <person name="Henrissat B."/>
            <person name="Johnson J."/>
            <person name="Kuo A."/>
            <person name="Lim J.H.P."/>
            <person name="Lipzen A."/>
            <person name="Nolan M."/>
            <person name="Ohm R.A."/>
            <person name="Tamas L."/>
            <person name="Grigoriev I.V."/>
            <person name="Spatafora J.W."/>
            <person name="Nagy L.G."/>
            <person name="Kovacs G.M."/>
        </authorList>
    </citation>
    <scope>NUCLEOTIDE SEQUENCE [LARGE SCALE GENOMIC DNA]</scope>
    <source>
        <strain evidence="1 2">DSE2036</strain>
    </source>
</reference>
<protein>
    <submittedName>
        <fullName evidence="1">Uncharacterized protein</fullName>
    </submittedName>
</protein>